<dbReference type="Proteomes" id="UP001221898">
    <property type="component" value="Unassembled WGS sequence"/>
</dbReference>
<protein>
    <submittedName>
        <fullName evidence="2">Uncharacterized protein</fullName>
    </submittedName>
</protein>
<accession>A0AAD7R432</accession>
<keyword evidence="3" id="KW-1185">Reference proteome</keyword>
<evidence type="ECO:0000313" key="3">
    <source>
        <dbReference type="Proteomes" id="UP001221898"/>
    </source>
</evidence>
<evidence type="ECO:0000313" key="2">
    <source>
        <dbReference type="EMBL" id="KAJ8362259.1"/>
    </source>
</evidence>
<comment type="caution">
    <text evidence="2">The sequence shown here is derived from an EMBL/GenBank/DDBJ whole genome shotgun (WGS) entry which is preliminary data.</text>
</comment>
<name>A0AAD7R432_9TELE</name>
<sequence>MSNRPNSNPGGSLRRSQRNTAATQPQDHAVAGRLQSEQVKQKANSIPESRRPISKASKAQPSSAPVQSRGHSSKRSALSLPVASFVLRDDPDAAGTSDRDKPGPASKREGIRGFKRSSAPEHNPTYSPSPAKKPKAPQPPPSAAAEAKRGPAKSKKRRLAPEQPASSSRVQSRKSGAAGGSPPQKGRRTDSSSSVSSTAGPLPTRAEGRSAKPTKLASNRPPQPKLGAAL</sequence>
<feature type="compositionally biased region" description="Basic and acidic residues" evidence="1">
    <location>
        <begin position="87"/>
        <end position="112"/>
    </location>
</feature>
<dbReference type="AlphaFoldDB" id="A0AAD7R432"/>
<evidence type="ECO:0000256" key="1">
    <source>
        <dbReference type="SAM" id="MobiDB-lite"/>
    </source>
</evidence>
<feature type="compositionally biased region" description="Polar residues" evidence="1">
    <location>
        <begin position="1"/>
        <end position="10"/>
    </location>
</feature>
<feature type="compositionally biased region" description="Polar residues" evidence="1">
    <location>
        <begin position="35"/>
        <end position="47"/>
    </location>
</feature>
<proteinExistence type="predicted"/>
<organism evidence="2 3">
    <name type="scientific">Aldrovandia affinis</name>
    <dbReference type="NCBI Taxonomy" id="143900"/>
    <lineage>
        <taxon>Eukaryota</taxon>
        <taxon>Metazoa</taxon>
        <taxon>Chordata</taxon>
        <taxon>Craniata</taxon>
        <taxon>Vertebrata</taxon>
        <taxon>Euteleostomi</taxon>
        <taxon>Actinopterygii</taxon>
        <taxon>Neopterygii</taxon>
        <taxon>Teleostei</taxon>
        <taxon>Notacanthiformes</taxon>
        <taxon>Halosauridae</taxon>
        <taxon>Aldrovandia</taxon>
    </lineage>
</organism>
<dbReference type="EMBL" id="JAINUG010000714">
    <property type="protein sequence ID" value="KAJ8362259.1"/>
    <property type="molecule type" value="Genomic_DNA"/>
</dbReference>
<gene>
    <name evidence="2" type="ORF">AAFF_G00386750</name>
</gene>
<feature type="compositionally biased region" description="Low complexity" evidence="1">
    <location>
        <begin position="54"/>
        <end position="68"/>
    </location>
</feature>
<feature type="region of interest" description="Disordered" evidence="1">
    <location>
        <begin position="1"/>
        <end position="230"/>
    </location>
</feature>
<feature type="compositionally biased region" description="Polar residues" evidence="1">
    <location>
        <begin position="164"/>
        <end position="174"/>
    </location>
</feature>
<reference evidence="2" key="1">
    <citation type="journal article" date="2023" name="Science">
        <title>Genome structures resolve the early diversification of teleost fishes.</title>
        <authorList>
            <person name="Parey E."/>
            <person name="Louis A."/>
            <person name="Montfort J."/>
            <person name="Bouchez O."/>
            <person name="Roques C."/>
            <person name="Iampietro C."/>
            <person name="Lluch J."/>
            <person name="Castinel A."/>
            <person name="Donnadieu C."/>
            <person name="Desvignes T."/>
            <person name="Floi Bucao C."/>
            <person name="Jouanno E."/>
            <person name="Wen M."/>
            <person name="Mejri S."/>
            <person name="Dirks R."/>
            <person name="Jansen H."/>
            <person name="Henkel C."/>
            <person name="Chen W.J."/>
            <person name="Zahm M."/>
            <person name="Cabau C."/>
            <person name="Klopp C."/>
            <person name="Thompson A.W."/>
            <person name="Robinson-Rechavi M."/>
            <person name="Braasch I."/>
            <person name="Lecointre G."/>
            <person name="Bobe J."/>
            <person name="Postlethwait J.H."/>
            <person name="Berthelot C."/>
            <person name="Roest Crollius H."/>
            <person name="Guiguen Y."/>
        </authorList>
    </citation>
    <scope>NUCLEOTIDE SEQUENCE</scope>
    <source>
        <strain evidence="2">NC1722</strain>
    </source>
</reference>